<keyword evidence="3 5" id="KW-1133">Transmembrane helix</keyword>
<dbReference type="InterPro" id="IPR025423">
    <property type="entry name" value="TMEM205-like"/>
</dbReference>
<dbReference type="RefSeq" id="WP_318649820.1">
    <property type="nucleotide sequence ID" value="NZ_CP137852.1"/>
</dbReference>
<evidence type="ECO:0000313" key="8">
    <source>
        <dbReference type="Proteomes" id="UP001305521"/>
    </source>
</evidence>
<organism evidence="7 8">
    <name type="scientific">Sediminicoccus rosea</name>
    <dbReference type="NCBI Taxonomy" id="1225128"/>
    <lineage>
        <taxon>Bacteria</taxon>
        <taxon>Pseudomonadati</taxon>
        <taxon>Pseudomonadota</taxon>
        <taxon>Alphaproteobacteria</taxon>
        <taxon>Acetobacterales</taxon>
        <taxon>Roseomonadaceae</taxon>
        <taxon>Sediminicoccus</taxon>
    </lineage>
</organism>
<name>A0ABZ0PJE3_9PROT</name>
<feature type="transmembrane region" description="Helical" evidence="5">
    <location>
        <begin position="119"/>
        <end position="140"/>
    </location>
</feature>
<comment type="subcellular location">
    <subcellularLocation>
        <location evidence="1">Membrane</location>
    </subcellularLocation>
</comment>
<evidence type="ECO:0000256" key="1">
    <source>
        <dbReference type="ARBA" id="ARBA00004370"/>
    </source>
</evidence>
<feature type="transmembrane region" description="Helical" evidence="5">
    <location>
        <begin position="6"/>
        <end position="31"/>
    </location>
</feature>
<dbReference type="EMBL" id="CP137852">
    <property type="protein sequence ID" value="WPB85843.1"/>
    <property type="molecule type" value="Genomic_DNA"/>
</dbReference>
<evidence type="ECO:0000256" key="4">
    <source>
        <dbReference type="ARBA" id="ARBA00023136"/>
    </source>
</evidence>
<feature type="transmembrane region" description="Helical" evidence="5">
    <location>
        <begin position="51"/>
        <end position="67"/>
    </location>
</feature>
<accession>A0ABZ0PJE3</accession>
<reference evidence="7 8" key="1">
    <citation type="submission" date="2023-11" db="EMBL/GenBank/DDBJ databases">
        <title>Arctic aerobic anoxygenic photoheterotroph Sediminicoccus rosea KRV36 adapts its photosynthesis to long days of polar summer.</title>
        <authorList>
            <person name="Tomasch J."/>
            <person name="Kopejtka K."/>
            <person name="Bily T."/>
            <person name="Gardiner A.T."/>
            <person name="Gardian Z."/>
            <person name="Shivaramu S."/>
            <person name="Koblizek M."/>
            <person name="Engelhardt F."/>
            <person name="Kaftan D."/>
        </authorList>
    </citation>
    <scope>NUCLEOTIDE SEQUENCE [LARGE SCALE GENOMIC DNA]</scope>
    <source>
        <strain evidence="7 8">R-30</strain>
    </source>
</reference>
<evidence type="ECO:0000259" key="6">
    <source>
        <dbReference type="Pfam" id="PF13664"/>
    </source>
</evidence>
<dbReference type="Proteomes" id="UP001305521">
    <property type="component" value="Chromosome"/>
</dbReference>
<feature type="domain" description="TMEM205-like" evidence="6">
    <location>
        <begin position="12"/>
        <end position="100"/>
    </location>
</feature>
<keyword evidence="2 5" id="KW-0812">Transmembrane</keyword>
<protein>
    <submittedName>
        <fullName evidence="7">DUF4149 domain-containing protein</fullName>
    </submittedName>
</protein>
<dbReference type="Pfam" id="PF13664">
    <property type="entry name" value="DUF4149"/>
    <property type="match status" value="1"/>
</dbReference>
<evidence type="ECO:0000256" key="2">
    <source>
        <dbReference type="ARBA" id="ARBA00022692"/>
    </source>
</evidence>
<sequence>METTLALIALFSLSLALGGMVFFAAVVAPMVFTKLPFEHAGRFIRALFPNYYLWVLACSAAAAVALFPLAKEAAGIMAASAGLTFWLRQVLMRRINQASDLAQAGDANAKREFDRMHRLSVIANLVQMLAIAAVLAMFGAG</sequence>
<keyword evidence="4 5" id="KW-0472">Membrane</keyword>
<proteinExistence type="predicted"/>
<keyword evidence="8" id="KW-1185">Reference proteome</keyword>
<gene>
    <name evidence="7" type="ORF">R9Z33_02970</name>
</gene>
<evidence type="ECO:0000313" key="7">
    <source>
        <dbReference type="EMBL" id="WPB85843.1"/>
    </source>
</evidence>
<evidence type="ECO:0000256" key="5">
    <source>
        <dbReference type="SAM" id="Phobius"/>
    </source>
</evidence>
<evidence type="ECO:0000256" key="3">
    <source>
        <dbReference type="ARBA" id="ARBA00022989"/>
    </source>
</evidence>